<evidence type="ECO:0000313" key="1">
    <source>
        <dbReference type="EMBL" id="ALS56085.1"/>
    </source>
</evidence>
<organism evidence="1">
    <name type="scientific">uncultured bacterium EIL80B09</name>
    <dbReference type="NCBI Taxonomy" id="1768206"/>
    <lineage>
        <taxon>Bacteria</taxon>
        <taxon>environmental samples</taxon>
    </lineage>
</organism>
<accession>A0A0U2XU60</accession>
<proteinExistence type="predicted"/>
<dbReference type="EMBL" id="KT201086">
    <property type="protein sequence ID" value="ALS56085.1"/>
    <property type="molecule type" value="Genomic_DNA"/>
</dbReference>
<protein>
    <submittedName>
        <fullName evidence="1">Uncharacterized protein</fullName>
    </submittedName>
</protein>
<dbReference type="PROSITE" id="PS51257">
    <property type="entry name" value="PROKAR_LIPOPROTEIN"/>
    <property type="match status" value="1"/>
</dbReference>
<dbReference type="Pfam" id="PF14099">
    <property type="entry name" value="Polysacc_lyase"/>
    <property type="match status" value="1"/>
</dbReference>
<dbReference type="InterPro" id="IPR025975">
    <property type="entry name" value="Polysacc_lyase"/>
</dbReference>
<reference evidence="1" key="1">
    <citation type="journal article" date="2016" name="ISME J.">
        <title>Functional metagenomic screen reveals new and diverse microbial rhodopsins.</title>
        <authorList>
            <person name="Pushkarev A."/>
            <person name="Beja O."/>
        </authorList>
    </citation>
    <scope>NUCLEOTIDE SEQUENCE</scope>
</reference>
<sequence>MNKIYFTTLNFIVFICLSSGCTNVLKLDHPDNIPIEQRSPWSFYDNFTSRSLSYYDQSHIAGEWGFNPVEFKVDENGDTFVALTSRTGLNSHFNRGQKYIKDRVEIGTPYYHGNIRNREIWWGFRVKLPKNVQYNKEQDKAGEKHIMISQIKFIYKGKGVTNHPHFKFNIYPNDDGTYVQVRNKSGKNNFYLEPFKSISALEWTSYKIGIFISDNKKKGWVKFYRNGNLLFNFKGDTFSHDGGIYKHSTVRIGVYRTSGIKGIDKIKEDSDTLHFDDFIVASTEDIIDKKLLKFYKINKLIETKISYEKENQFNKLFKGSGSQKQSPEAKKDYIYAIKVGTLEEYKKFLNKYKNDPSAKFHVRLIKKRIHEFKH</sequence>
<name>A0A0U2XU60_9BACT</name>
<dbReference type="Gene3D" id="2.60.120.200">
    <property type="match status" value="1"/>
</dbReference>
<dbReference type="AlphaFoldDB" id="A0A0U2XU60"/>